<dbReference type="PANTHER" id="PTHR47501:SF7">
    <property type="entry name" value="TRANSPOSASE"/>
    <property type="match status" value="1"/>
</dbReference>
<evidence type="ECO:0000313" key="6">
    <source>
        <dbReference type="Ensembl" id="ENSPREP00000031897.1"/>
    </source>
</evidence>
<dbReference type="AlphaFoldDB" id="A0A3P9QCL5"/>
<evidence type="ECO:0000313" key="7">
    <source>
        <dbReference type="Proteomes" id="UP000242638"/>
    </source>
</evidence>
<keyword evidence="7" id="KW-1185">Reference proteome</keyword>
<evidence type="ECO:0000259" key="5">
    <source>
        <dbReference type="Pfam" id="PF02892"/>
    </source>
</evidence>
<keyword evidence="4" id="KW-0812">Transmembrane</keyword>
<dbReference type="GO" id="GO:0008270">
    <property type="term" value="F:zinc ion binding"/>
    <property type="evidence" value="ECO:0007669"/>
    <property type="project" value="UniProtKB-KW"/>
</dbReference>
<evidence type="ECO:0000256" key="3">
    <source>
        <dbReference type="ARBA" id="ARBA00022833"/>
    </source>
</evidence>
<dbReference type="SUPFAM" id="SSF53098">
    <property type="entry name" value="Ribonuclease H-like"/>
    <property type="match status" value="1"/>
</dbReference>
<organism evidence="6 7">
    <name type="scientific">Poecilia reticulata</name>
    <name type="common">Guppy</name>
    <name type="synonym">Acanthophacelus reticulatus</name>
    <dbReference type="NCBI Taxonomy" id="8081"/>
    <lineage>
        <taxon>Eukaryota</taxon>
        <taxon>Metazoa</taxon>
        <taxon>Chordata</taxon>
        <taxon>Craniata</taxon>
        <taxon>Vertebrata</taxon>
        <taxon>Euteleostomi</taxon>
        <taxon>Actinopterygii</taxon>
        <taxon>Neopterygii</taxon>
        <taxon>Teleostei</taxon>
        <taxon>Neoteleostei</taxon>
        <taxon>Acanthomorphata</taxon>
        <taxon>Ovalentaria</taxon>
        <taxon>Atherinomorphae</taxon>
        <taxon>Cyprinodontiformes</taxon>
        <taxon>Poeciliidae</taxon>
        <taxon>Poeciliinae</taxon>
        <taxon>Poecilia</taxon>
    </lineage>
</organism>
<evidence type="ECO:0000256" key="4">
    <source>
        <dbReference type="SAM" id="Phobius"/>
    </source>
</evidence>
<name>A0A3P9QCL5_POERE</name>
<dbReference type="PANTHER" id="PTHR47501">
    <property type="entry name" value="TRANSPOSASE-RELATED"/>
    <property type="match status" value="1"/>
</dbReference>
<dbReference type="Proteomes" id="UP000242638">
    <property type="component" value="Unassembled WGS sequence"/>
</dbReference>
<dbReference type="OMA" id="LHWIHRA"/>
<dbReference type="Pfam" id="PF02892">
    <property type="entry name" value="zf-BED"/>
    <property type="match status" value="1"/>
</dbReference>
<keyword evidence="1" id="KW-0479">Metal-binding</keyword>
<dbReference type="Ensembl" id="ENSPRET00000032257.1">
    <property type="protein sequence ID" value="ENSPREP00000031897.1"/>
    <property type="gene ID" value="ENSPREG00000021586.1"/>
</dbReference>
<dbReference type="GeneTree" id="ENSGT00530000064692"/>
<proteinExistence type="predicted"/>
<dbReference type="GO" id="GO:0003677">
    <property type="term" value="F:DNA binding"/>
    <property type="evidence" value="ECO:0007669"/>
    <property type="project" value="InterPro"/>
</dbReference>
<keyword evidence="3" id="KW-0862">Zinc</keyword>
<reference evidence="6" key="2">
    <citation type="submission" date="2025-08" db="UniProtKB">
        <authorList>
            <consortium name="Ensembl"/>
        </authorList>
    </citation>
    <scope>IDENTIFICATION</scope>
    <source>
        <strain evidence="6">Guanapo</strain>
    </source>
</reference>
<accession>A0A3P9QCL5</accession>
<feature type="transmembrane region" description="Helical" evidence="4">
    <location>
        <begin position="463"/>
        <end position="481"/>
    </location>
</feature>
<evidence type="ECO:0000256" key="1">
    <source>
        <dbReference type="ARBA" id="ARBA00022723"/>
    </source>
</evidence>
<dbReference type="InterPro" id="IPR012337">
    <property type="entry name" value="RNaseH-like_sf"/>
</dbReference>
<reference evidence="6" key="3">
    <citation type="submission" date="2025-09" db="UniProtKB">
        <authorList>
            <consortium name="Ensembl"/>
        </authorList>
    </citation>
    <scope>IDENTIFICATION</scope>
    <source>
        <strain evidence="6">Guanapo</strain>
    </source>
</reference>
<keyword evidence="2" id="KW-0863">Zinc-finger</keyword>
<dbReference type="InterPro" id="IPR003656">
    <property type="entry name" value="Znf_BED"/>
</dbReference>
<keyword evidence="4" id="KW-0472">Membrane</keyword>
<evidence type="ECO:0000256" key="2">
    <source>
        <dbReference type="ARBA" id="ARBA00022771"/>
    </source>
</evidence>
<keyword evidence="4" id="KW-1133">Transmembrane helix</keyword>
<protein>
    <recommendedName>
        <fullName evidence="5">BED-type domain-containing protein</fullName>
    </recommendedName>
</protein>
<feature type="domain" description="BED-type" evidence="5">
    <location>
        <begin position="16"/>
        <end position="59"/>
    </location>
</feature>
<reference evidence="7" key="1">
    <citation type="submission" date="2013-11" db="EMBL/GenBank/DDBJ databases">
        <title>The genomic landscape of the Guanapo guppy.</title>
        <authorList>
            <person name="Kuenstner A."/>
            <person name="Dreyer C."/>
        </authorList>
    </citation>
    <scope>NUCLEOTIDE SEQUENCE</scope>
    <source>
        <strain evidence="7">Guanapo</strain>
    </source>
</reference>
<sequence>MRTRDRYALSRWKYRNYFEFLSVKDSNIEVRCTLCAGQKVLSTFKNTTSNLRKHLESQHGTVKLMEVLPGGSPQRAATGGPPPLKQQKLNFGAKLVRERELKQLIGRYVAEEMMPLSTADSPSFRAIVNRISTTVDSELNLKAALKELDFVSTTADIWTANANNRSCMGVTLHWIHRATLEHALACRRIRGRHTYDVLGAEIENIHSSHGLLNKVVATVMDNGSNFVKAFKVFQPSTRTDDDVTFLNLTEILSAENEGDGQPSLPPHHRCASHTINIITTSDVEKYLTSHAESKTVYRSSIAKCTALWTKSCRSTLASEAVEEVSKRKFLVSKHQLYFQATKTRFAGVLDDKEACLAAVSCPKFKLRWLRDADRRERVKERLVAECRQVAPAPQSPTTTISQGEMDFFTFEPQPEESYCAEQEVMDYLRSAYDLEILHRFPNIKNIFLKYNTPAPSSAPVERLFSLGGITFCLVLLNVFFYRIE</sequence>